<keyword evidence="8" id="KW-0046">Antibiotic resistance</keyword>
<keyword evidence="3" id="KW-1003">Cell membrane</keyword>
<comment type="similarity">
    <text evidence="9">Belongs to the ABC transporter superfamily. Drug exporter-1 (DrugE1) (TC 3.A.1.105) family.</text>
</comment>
<evidence type="ECO:0000313" key="12">
    <source>
        <dbReference type="Proteomes" id="UP001589867"/>
    </source>
</evidence>
<dbReference type="NCBIfam" id="TIGR01188">
    <property type="entry name" value="drrA"/>
    <property type="match status" value="1"/>
</dbReference>
<dbReference type="SMART" id="SM00382">
    <property type="entry name" value="AAA"/>
    <property type="match status" value="1"/>
</dbReference>
<dbReference type="Pfam" id="PF13732">
    <property type="entry name" value="DrrA1-3_C"/>
    <property type="match status" value="1"/>
</dbReference>
<comment type="caution">
    <text evidence="11">The sequence shown here is derived from an EMBL/GenBank/DDBJ whole genome shotgun (WGS) entry which is preliminary data.</text>
</comment>
<sequence length="318" mass="33830">MEIAIEAEGLVKKYGSVVALDGFDLAVPQGTVMGLLGPNGAGKTTAVRVFTTLLTPDAGWARVAGLDVVADARELRGRIGVSGQYAAVDEHLTGFENLDMVGRLYGFTAKASRVRARELLERFDLVEAADRPVKGYSGGMRRRLDLAGALVAQPPVLFLDEPTTGLDPRSRIGMWDVISELVASGSTLLLTTQYLEEADQLASKIAVIDHGRVIALGTADDLKNQVGGERLELTLSAPADLRTAREALAPLASGEITSDEQTRRLTVPVTGGASALMESLRRLDAEAVKVLDVGLRRPSLDDVFLTLTGHAAEEEKAS</sequence>
<dbReference type="InterPro" id="IPR005894">
    <property type="entry name" value="DrrA"/>
</dbReference>
<keyword evidence="5 11" id="KW-0067">ATP-binding</keyword>
<evidence type="ECO:0000256" key="2">
    <source>
        <dbReference type="ARBA" id="ARBA00022448"/>
    </source>
</evidence>
<evidence type="ECO:0000256" key="1">
    <source>
        <dbReference type="ARBA" id="ARBA00004413"/>
    </source>
</evidence>
<dbReference type="InterPro" id="IPR003439">
    <property type="entry name" value="ABC_transporter-like_ATP-bd"/>
</dbReference>
<keyword evidence="6" id="KW-1278">Translocase</keyword>
<feature type="domain" description="ABC transporter" evidence="10">
    <location>
        <begin position="5"/>
        <end position="235"/>
    </location>
</feature>
<keyword evidence="12" id="KW-1185">Reference proteome</keyword>
<keyword evidence="2" id="KW-0813">Transport</keyword>
<dbReference type="GO" id="GO:0005524">
    <property type="term" value="F:ATP binding"/>
    <property type="evidence" value="ECO:0007669"/>
    <property type="project" value="UniProtKB-KW"/>
</dbReference>
<dbReference type="Proteomes" id="UP001589867">
    <property type="component" value="Unassembled WGS sequence"/>
</dbReference>
<evidence type="ECO:0000256" key="9">
    <source>
        <dbReference type="ARBA" id="ARBA00049985"/>
    </source>
</evidence>
<dbReference type="EMBL" id="JBHLUH010000074">
    <property type="protein sequence ID" value="MFC0532673.1"/>
    <property type="molecule type" value="Genomic_DNA"/>
</dbReference>
<gene>
    <name evidence="11" type="ORF">ACFFIA_34140</name>
</gene>
<organism evidence="11 12">
    <name type="scientific">Phytohabitans kaempferiae</name>
    <dbReference type="NCBI Taxonomy" id="1620943"/>
    <lineage>
        <taxon>Bacteria</taxon>
        <taxon>Bacillati</taxon>
        <taxon>Actinomycetota</taxon>
        <taxon>Actinomycetes</taxon>
        <taxon>Micromonosporales</taxon>
        <taxon>Micromonosporaceae</taxon>
    </lineage>
</organism>
<dbReference type="Pfam" id="PF00005">
    <property type="entry name" value="ABC_tran"/>
    <property type="match status" value="1"/>
</dbReference>
<evidence type="ECO:0000256" key="6">
    <source>
        <dbReference type="ARBA" id="ARBA00022967"/>
    </source>
</evidence>
<dbReference type="Gene3D" id="3.40.50.300">
    <property type="entry name" value="P-loop containing nucleotide triphosphate hydrolases"/>
    <property type="match status" value="1"/>
</dbReference>
<evidence type="ECO:0000313" key="11">
    <source>
        <dbReference type="EMBL" id="MFC0532673.1"/>
    </source>
</evidence>
<name>A0ABV6MD64_9ACTN</name>
<keyword evidence="7" id="KW-0472">Membrane</keyword>
<dbReference type="InterPro" id="IPR025302">
    <property type="entry name" value="DrrA1/2-like_C"/>
</dbReference>
<evidence type="ECO:0000256" key="7">
    <source>
        <dbReference type="ARBA" id="ARBA00023136"/>
    </source>
</evidence>
<dbReference type="PANTHER" id="PTHR42711:SF19">
    <property type="entry name" value="DOXORUBICIN RESISTANCE ATP-BINDING PROTEIN DRRA"/>
    <property type="match status" value="1"/>
</dbReference>
<dbReference type="SUPFAM" id="SSF52540">
    <property type="entry name" value="P-loop containing nucleoside triphosphate hydrolases"/>
    <property type="match status" value="1"/>
</dbReference>
<evidence type="ECO:0000256" key="8">
    <source>
        <dbReference type="ARBA" id="ARBA00023251"/>
    </source>
</evidence>
<dbReference type="InterPro" id="IPR050763">
    <property type="entry name" value="ABC_transporter_ATP-binding"/>
</dbReference>
<dbReference type="InterPro" id="IPR027417">
    <property type="entry name" value="P-loop_NTPase"/>
</dbReference>
<proteinExistence type="inferred from homology"/>
<protein>
    <submittedName>
        <fullName evidence="11">ATP-binding cassette domain-containing protein</fullName>
    </submittedName>
</protein>
<dbReference type="InterPro" id="IPR003593">
    <property type="entry name" value="AAA+_ATPase"/>
</dbReference>
<dbReference type="RefSeq" id="WP_377259180.1">
    <property type="nucleotide sequence ID" value="NZ_JBHLUH010000074.1"/>
</dbReference>
<keyword evidence="4" id="KW-0547">Nucleotide-binding</keyword>
<evidence type="ECO:0000256" key="3">
    <source>
        <dbReference type="ARBA" id="ARBA00022475"/>
    </source>
</evidence>
<accession>A0ABV6MD64</accession>
<comment type="subcellular location">
    <subcellularLocation>
        <location evidence="1">Cell membrane</location>
        <topology evidence="1">Peripheral membrane protein</topology>
        <orientation evidence="1">Cytoplasmic side</orientation>
    </subcellularLocation>
</comment>
<reference evidence="11 12" key="1">
    <citation type="submission" date="2024-09" db="EMBL/GenBank/DDBJ databases">
        <authorList>
            <person name="Sun Q."/>
            <person name="Mori K."/>
        </authorList>
    </citation>
    <scope>NUCLEOTIDE SEQUENCE [LARGE SCALE GENOMIC DNA]</scope>
    <source>
        <strain evidence="11 12">TBRC 3947</strain>
    </source>
</reference>
<evidence type="ECO:0000256" key="5">
    <source>
        <dbReference type="ARBA" id="ARBA00022840"/>
    </source>
</evidence>
<evidence type="ECO:0000259" key="10">
    <source>
        <dbReference type="PROSITE" id="PS50893"/>
    </source>
</evidence>
<evidence type="ECO:0000256" key="4">
    <source>
        <dbReference type="ARBA" id="ARBA00022741"/>
    </source>
</evidence>
<dbReference type="InterPro" id="IPR017871">
    <property type="entry name" value="ABC_transporter-like_CS"/>
</dbReference>
<dbReference type="PROSITE" id="PS50893">
    <property type="entry name" value="ABC_TRANSPORTER_2"/>
    <property type="match status" value="1"/>
</dbReference>
<dbReference type="PROSITE" id="PS00211">
    <property type="entry name" value="ABC_TRANSPORTER_1"/>
    <property type="match status" value="1"/>
</dbReference>
<dbReference type="PANTHER" id="PTHR42711">
    <property type="entry name" value="ABC TRANSPORTER ATP-BINDING PROTEIN"/>
    <property type="match status" value="1"/>
</dbReference>